<organism evidence="3 4">
    <name type="scientific">Paramagnetospirillum magnetotacticum MS-1</name>
    <dbReference type="NCBI Taxonomy" id="272627"/>
    <lineage>
        <taxon>Bacteria</taxon>
        <taxon>Pseudomonadati</taxon>
        <taxon>Pseudomonadota</taxon>
        <taxon>Alphaproteobacteria</taxon>
        <taxon>Rhodospirillales</taxon>
        <taxon>Magnetospirillaceae</taxon>
        <taxon>Paramagnetospirillum</taxon>
    </lineage>
</organism>
<dbReference type="OrthoDB" id="14727at2"/>
<gene>
    <name evidence="3" type="ORF">CCC_01872</name>
</gene>
<dbReference type="InterPro" id="IPR002109">
    <property type="entry name" value="Glutaredoxin"/>
</dbReference>
<dbReference type="RefSeq" id="WP_009871158.1">
    <property type="nucleotide sequence ID" value="NZ_JXSL01000026.1"/>
</dbReference>
<feature type="signal peptide" evidence="1">
    <location>
        <begin position="1"/>
        <end position="30"/>
    </location>
</feature>
<dbReference type="AlphaFoldDB" id="A0A0C2YH86"/>
<accession>A0A0C2YH86</accession>
<keyword evidence="4" id="KW-1185">Reference proteome</keyword>
<evidence type="ECO:0000313" key="3">
    <source>
        <dbReference type="EMBL" id="KIL99079.1"/>
    </source>
</evidence>
<dbReference type="STRING" id="272627.CCC_01872"/>
<reference evidence="3 4" key="1">
    <citation type="submission" date="2015-01" db="EMBL/GenBank/DDBJ databases">
        <title>Genome Sequence of Magnetospirillum magnetotacticum Strain MS-1.</title>
        <authorList>
            <person name="Marinov G.K."/>
            <person name="Smalley M.D."/>
            <person name="DeSalvo G."/>
        </authorList>
    </citation>
    <scope>NUCLEOTIDE SEQUENCE [LARGE SCALE GENOMIC DNA]</scope>
    <source>
        <strain evidence="3 4">MS-1</strain>
    </source>
</reference>
<dbReference type="EMBL" id="JXSL01000026">
    <property type="protein sequence ID" value="KIL99079.1"/>
    <property type="molecule type" value="Genomic_DNA"/>
</dbReference>
<protein>
    <submittedName>
        <fullName evidence="3">CopG protein</fullName>
    </submittedName>
</protein>
<dbReference type="Pfam" id="PF00462">
    <property type="entry name" value="Glutaredoxin"/>
    <property type="match status" value="1"/>
</dbReference>
<name>A0A0C2YH86_PARME</name>
<evidence type="ECO:0000256" key="1">
    <source>
        <dbReference type="SAM" id="SignalP"/>
    </source>
</evidence>
<dbReference type="Pfam" id="PF04214">
    <property type="entry name" value="DUF411"/>
    <property type="match status" value="1"/>
</dbReference>
<keyword evidence="1" id="KW-0732">Signal</keyword>
<feature type="domain" description="Glutaredoxin" evidence="2">
    <location>
        <begin position="34"/>
        <end position="73"/>
    </location>
</feature>
<dbReference type="InterPro" id="IPR036249">
    <property type="entry name" value="Thioredoxin-like_sf"/>
</dbReference>
<dbReference type="Gene3D" id="3.40.30.10">
    <property type="entry name" value="Glutaredoxin"/>
    <property type="match status" value="1"/>
</dbReference>
<dbReference type="SUPFAM" id="SSF52833">
    <property type="entry name" value="Thioredoxin-like"/>
    <property type="match status" value="1"/>
</dbReference>
<comment type="caution">
    <text evidence="3">The sequence shown here is derived from an EMBL/GenBank/DDBJ whole genome shotgun (WGS) entry which is preliminary data.</text>
</comment>
<feature type="chain" id="PRO_5002159621" evidence="1">
    <location>
        <begin position="31"/>
        <end position="149"/>
    </location>
</feature>
<dbReference type="InterPro" id="IPR007332">
    <property type="entry name" value="DUF411"/>
</dbReference>
<dbReference type="Proteomes" id="UP000031971">
    <property type="component" value="Unassembled WGS sequence"/>
</dbReference>
<proteinExistence type="predicted"/>
<evidence type="ECO:0000259" key="2">
    <source>
        <dbReference type="Pfam" id="PF00462"/>
    </source>
</evidence>
<evidence type="ECO:0000313" key="4">
    <source>
        <dbReference type="Proteomes" id="UP000031971"/>
    </source>
</evidence>
<sequence>MIPRRLILAGAVALGAAATFVAFQPSPVAAREAVVYKNPQCGCCKGWATYLQRNGYKVTVIDVDNMEDLKRRLQVPDSLHSCHTAKIDGYVVEGHVPVEAIDKLLTKRPSFTGIASPGMPSGSPGMDGPKEDNVVKAFGPGGIRVFGIY</sequence>